<dbReference type="GO" id="GO:0016020">
    <property type="term" value="C:membrane"/>
    <property type="evidence" value="ECO:0007669"/>
    <property type="project" value="UniProtKB-SubCell"/>
</dbReference>
<feature type="transmembrane region" description="Helical" evidence="5">
    <location>
        <begin position="393"/>
        <end position="411"/>
    </location>
</feature>
<feature type="transmembrane region" description="Helical" evidence="5">
    <location>
        <begin position="301"/>
        <end position="323"/>
    </location>
</feature>
<name>A0A3Q8Q3W1_9VIRU</name>
<feature type="transmembrane region" description="Helical" evidence="5">
    <location>
        <begin position="151"/>
        <end position="177"/>
    </location>
</feature>
<keyword evidence="7" id="KW-1185">Reference proteome</keyword>
<proteinExistence type="predicted"/>
<feature type="transmembrane region" description="Helical" evidence="5">
    <location>
        <begin position="261"/>
        <end position="280"/>
    </location>
</feature>
<dbReference type="EMBL" id="MK064565">
    <property type="protein sequence ID" value="AZI75898.1"/>
    <property type="molecule type" value="Genomic_DNA"/>
</dbReference>
<evidence type="ECO:0000256" key="1">
    <source>
        <dbReference type="ARBA" id="ARBA00004141"/>
    </source>
</evidence>
<protein>
    <submittedName>
        <fullName evidence="6">Putative amino acid transporter</fullName>
    </submittedName>
</protein>
<keyword evidence="4 5" id="KW-0472">Membrane</keyword>
<evidence type="ECO:0000256" key="2">
    <source>
        <dbReference type="ARBA" id="ARBA00022692"/>
    </source>
</evidence>
<feature type="transmembrane region" description="Helical" evidence="5">
    <location>
        <begin position="221"/>
        <end position="241"/>
    </location>
</feature>
<feature type="transmembrane region" description="Helical" evidence="5">
    <location>
        <begin position="52"/>
        <end position="73"/>
    </location>
</feature>
<evidence type="ECO:0000256" key="4">
    <source>
        <dbReference type="ARBA" id="ARBA00023136"/>
    </source>
</evidence>
<gene>
    <name evidence="6" type="ORF">SBRV1_gp09</name>
</gene>
<dbReference type="PANTHER" id="PTHR42770">
    <property type="entry name" value="AMINO ACID TRANSPORTER-RELATED"/>
    <property type="match status" value="1"/>
</dbReference>
<evidence type="ECO:0000256" key="3">
    <source>
        <dbReference type="ARBA" id="ARBA00022989"/>
    </source>
</evidence>
<sequence>MVDKEFTRKSSGIIKSLSAKDFFNLNLLYMGITSGASYPLLIYLSLPSANAFLSVLISILLNLPLLIMYYYLTLKFPQNGGDYNYILKAFNQKIASIFGITILLVYAFSQPILSSLELSLGLDLKNVQFWMTEIVIIVGLLIVLNRQVFRYMLSLFTILQLVQVGIILYVLLIAHSFSNLVNFSLRSAMSLAIIYSFSTFMFINSPSYLAGESKNAKKSFLWGYFGAYFIVGMLIALISLLSPSNIYFIALINSVLHSYKVLIIINMIASTTWYFSYLLINQTIVSRLIQQMSFDNILHSMFTNMKYVLFLLMLPIVTVLNFIENYLGITVNFATDGLFFLILNYLIVSLSALKLSNVLTSDAKKIKIFSVLTIISIIFQSAYYEIFLRFSTQNIWIIFIFPVIALIYTMLKR</sequence>
<evidence type="ECO:0000313" key="6">
    <source>
        <dbReference type="EMBL" id="AZI75898.1"/>
    </source>
</evidence>
<dbReference type="PIRSF" id="PIRSF006060">
    <property type="entry name" value="AA_transporter"/>
    <property type="match status" value="1"/>
</dbReference>
<comment type="subcellular location">
    <subcellularLocation>
        <location evidence="1">Membrane</location>
        <topology evidence="1">Multi-pass membrane protein</topology>
    </subcellularLocation>
</comment>
<dbReference type="Proteomes" id="UP000277970">
    <property type="component" value="Segment"/>
</dbReference>
<dbReference type="PANTHER" id="PTHR42770:SF7">
    <property type="entry name" value="MEMBRANE PROTEIN"/>
    <property type="match status" value="1"/>
</dbReference>
<keyword evidence="2 5" id="KW-0812">Transmembrane</keyword>
<evidence type="ECO:0000313" key="7">
    <source>
        <dbReference type="Proteomes" id="UP000277970"/>
    </source>
</evidence>
<feature type="transmembrane region" description="Helical" evidence="5">
    <location>
        <begin position="127"/>
        <end position="144"/>
    </location>
</feature>
<feature type="transmembrane region" description="Helical" evidence="5">
    <location>
        <begin position="368"/>
        <end position="387"/>
    </location>
</feature>
<feature type="transmembrane region" description="Helical" evidence="5">
    <location>
        <begin position="94"/>
        <end position="115"/>
    </location>
</feature>
<accession>A0A3Q8Q3W1</accession>
<organism evidence="6">
    <name type="scientific">Sulfolobales Beppu rod-shaped virus 1</name>
    <dbReference type="NCBI Taxonomy" id="2493121"/>
    <lineage>
        <taxon>Viruses</taxon>
        <taxon>Adnaviria</taxon>
        <taxon>Zilligvirae</taxon>
        <taxon>Taleaviricota</taxon>
        <taxon>Tokiviricetes</taxon>
        <taxon>Ligamenvirales</taxon>
        <taxon>Rudiviridae</taxon>
        <taxon>Japarudivirus</taxon>
        <taxon>Japarudivirus beppuense</taxon>
        <taxon>Japarudivirus SBRV1</taxon>
    </lineage>
</organism>
<feature type="transmembrane region" description="Helical" evidence="5">
    <location>
        <begin position="189"/>
        <end position="209"/>
    </location>
</feature>
<dbReference type="InterPro" id="IPR050367">
    <property type="entry name" value="APC_superfamily"/>
</dbReference>
<feature type="transmembrane region" description="Helical" evidence="5">
    <location>
        <begin position="21"/>
        <end position="46"/>
    </location>
</feature>
<evidence type="ECO:0000256" key="5">
    <source>
        <dbReference type="SAM" id="Phobius"/>
    </source>
</evidence>
<reference evidence="6" key="1">
    <citation type="journal article" date="2018" name="Environ. Microbiol.">
        <title>New archaeal viruses discovered by metagenomic analysis of viral communities in enrichment cultures.</title>
        <authorList>
            <person name="Liu Y."/>
            <person name="Brandt D."/>
            <person name="Ishino S."/>
            <person name="Ishino Y."/>
            <person name="Koonin E.V."/>
            <person name="Kalinowski J."/>
            <person name="Krupovic M."/>
            <person name="Prangishvili D."/>
        </authorList>
    </citation>
    <scope>NUCLEOTIDE SEQUENCE [LARGE SCALE GENOMIC DNA]</scope>
</reference>
<keyword evidence="3 5" id="KW-1133">Transmembrane helix</keyword>
<dbReference type="Gene3D" id="1.20.1740.10">
    <property type="entry name" value="Amino acid/polyamine transporter I"/>
    <property type="match status" value="1"/>
</dbReference>